<dbReference type="InterPro" id="IPR029057">
    <property type="entry name" value="PRTase-like"/>
</dbReference>
<dbReference type="EC" id="2.4.2.9" evidence="5"/>
<evidence type="ECO:0000313" key="8">
    <source>
        <dbReference type="Proteomes" id="UP000732377"/>
    </source>
</evidence>
<dbReference type="EMBL" id="PIUK01000068">
    <property type="protein sequence ID" value="MBY6276263.1"/>
    <property type="molecule type" value="Genomic_DNA"/>
</dbReference>
<evidence type="ECO:0000313" key="7">
    <source>
        <dbReference type="EMBL" id="MBY6276263.1"/>
    </source>
</evidence>
<dbReference type="InterPro" id="IPR050137">
    <property type="entry name" value="PyrR_bifunctional"/>
</dbReference>
<evidence type="ECO:0000256" key="2">
    <source>
        <dbReference type="ARBA" id="ARBA00022472"/>
    </source>
</evidence>
<dbReference type="CDD" id="cd06223">
    <property type="entry name" value="PRTases_typeI"/>
    <property type="match status" value="1"/>
</dbReference>
<comment type="function">
    <text evidence="5">Regulates transcriptional attenuation of the pyrimidine nucleotide (pyr) operon by binding in a uridine-dependent manner to specific sites on pyr mRNA. This disrupts an antiterminator hairpin in the RNA and favors formation of a downstream transcription terminator, leading to a reduced expression of downstream genes.</text>
</comment>
<comment type="similarity">
    <text evidence="1 5">Belongs to the purine/pyrimidine phosphoribosyltransferase family. PyrR subfamily.</text>
</comment>
<evidence type="ECO:0000256" key="3">
    <source>
        <dbReference type="ARBA" id="ARBA00023015"/>
    </source>
</evidence>
<keyword evidence="4 5" id="KW-0804">Transcription</keyword>
<dbReference type="NCBIfam" id="NF003548">
    <property type="entry name" value="PRK05205.1-4"/>
    <property type="match status" value="1"/>
</dbReference>
<dbReference type="GO" id="GO:0006353">
    <property type="term" value="P:DNA-templated transcription termination"/>
    <property type="evidence" value="ECO:0007669"/>
    <property type="project" value="UniProtKB-UniRule"/>
</dbReference>
<dbReference type="GO" id="GO:0004845">
    <property type="term" value="F:uracil phosphoribosyltransferase activity"/>
    <property type="evidence" value="ECO:0007669"/>
    <property type="project" value="UniProtKB-UniRule"/>
</dbReference>
<dbReference type="Pfam" id="PF00156">
    <property type="entry name" value="Pribosyltran"/>
    <property type="match status" value="1"/>
</dbReference>
<evidence type="ECO:0000256" key="4">
    <source>
        <dbReference type="ARBA" id="ARBA00023163"/>
    </source>
</evidence>
<keyword evidence="5" id="KW-0808">Transferase</keyword>
<dbReference type="SUPFAM" id="SSF53271">
    <property type="entry name" value="PRTase-like"/>
    <property type="match status" value="1"/>
</dbReference>
<name>A0A953LGH1_SYMTR</name>
<keyword evidence="5 7" id="KW-0328">Glycosyltransferase</keyword>
<comment type="catalytic activity">
    <reaction evidence="5">
        <text>UMP + diphosphate = 5-phospho-alpha-D-ribose 1-diphosphate + uracil</text>
        <dbReference type="Rhea" id="RHEA:13017"/>
        <dbReference type="ChEBI" id="CHEBI:17568"/>
        <dbReference type="ChEBI" id="CHEBI:33019"/>
        <dbReference type="ChEBI" id="CHEBI:57865"/>
        <dbReference type="ChEBI" id="CHEBI:58017"/>
        <dbReference type="EC" id="2.4.2.9"/>
    </reaction>
</comment>
<comment type="caution">
    <text evidence="7">The sequence shown here is derived from an EMBL/GenBank/DDBJ whole genome shotgun (WGS) entry which is preliminary data.</text>
</comment>
<dbReference type="AlphaFoldDB" id="A0A953LGH1"/>
<evidence type="ECO:0000259" key="6">
    <source>
        <dbReference type="Pfam" id="PF00156"/>
    </source>
</evidence>
<gene>
    <name evidence="5" type="primary">pyrR</name>
    <name evidence="7" type="ORF">CWE10_08580</name>
</gene>
<dbReference type="NCBIfam" id="NF003549">
    <property type="entry name" value="PRK05205.1-5"/>
    <property type="match status" value="1"/>
</dbReference>
<dbReference type="FunFam" id="3.40.50.2020:FF:000020">
    <property type="entry name" value="Bifunctional protein PyrR"/>
    <property type="match status" value="1"/>
</dbReference>
<reference evidence="7" key="1">
    <citation type="submission" date="2017-11" db="EMBL/GenBank/DDBJ databases">
        <title>Three new genomes from thermophilic consortium.</title>
        <authorList>
            <person name="Quaggio R."/>
            <person name="Amgarten D."/>
            <person name="Setubal J.C."/>
        </authorList>
    </citation>
    <scope>NUCLEOTIDE SEQUENCE</scope>
    <source>
        <strain evidence="7">ZCTH01-B2</strain>
    </source>
</reference>
<dbReference type="Proteomes" id="UP000732377">
    <property type="component" value="Unassembled WGS sequence"/>
</dbReference>
<organism evidence="7 8">
    <name type="scientific">Symbiobacterium thermophilum</name>
    <dbReference type="NCBI Taxonomy" id="2734"/>
    <lineage>
        <taxon>Bacteria</taxon>
        <taxon>Bacillati</taxon>
        <taxon>Bacillota</taxon>
        <taxon>Clostridia</taxon>
        <taxon>Eubacteriales</taxon>
        <taxon>Symbiobacteriaceae</taxon>
        <taxon>Symbiobacterium</taxon>
    </lineage>
</organism>
<dbReference type="HAMAP" id="MF_01219">
    <property type="entry name" value="PyrR"/>
    <property type="match status" value="1"/>
</dbReference>
<feature type="short sequence motif" description="PRPP-binding" evidence="5">
    <location>
        <begin position="122"/>
        <end position="134"/>
    </location>
</feature>
<accession>A0A953LGH1</accession>
<dbReference type="GO" id="GO:0003723">
    <property type="term" value="F:RNA binding"/>
    <property type="evidence" value="ECO:0007669"/>
    <property type="project" value="UniProtKB-UniRule"/>
</dbReference>
<dbReference type="Gene3D" id="3.40.50.2020">
    <property type="match status" value="1"/>
</dbReference>
<evidence type="ECO:0000256" key="5">
    <source>
        <dbReference type="HAMAP-Rule" id="MF_01219"/>
    </source>
</evidence>
<dbReference type="NCBIfam" id="NF003547">
    <property type="entry name" value="PRK05205.1-3"/>
    <property type="match status" value="1"/>
</dbReference>
<protein>
    <recommendedName>
        <fullName evidence="5">Bifunctional protein PyrR</fullName>
    </recommendedName>
    <domain>
        <recommendedName>
            <fullName evidence="5">Pyrimidine operon regulatory protein</fullName>
        </recommendedName>
    </domain>
    <domain>
        <recommendedName>
            <fullName evidence="5">Uracil phosphoribosyltransferase</fullName>
            <shortName evidence="5">UPRTase</shortName>
            <ecNumber evidence="5">2.4.2.9</ecNumber>
        </recommendedName>
    </domain>
</protein>
<dbReference type="PANTHER" id="PTHR11608:SF0">
    <property type="entry name" value="BIFUNCTIONAL PROTEIN PYRR"/>
    <property type="match status" value="1"/>
</dbReference>
<feature type="domain" description="Phosphoribosyltransferase" evidence="6">
    <location>
        <begin position="32"/>
        <end position="174"/>
    </location>
</feature>
<comment type="subunit">
    <text evidence="5">Homodimer and homohexamer; in equilibrium.</text>
</comment>
<comment type="function">
    <text evidence="5">Also displays a weak uracil phosphoribosyltransferase activity which is not physiologically significant.</text>
</comment>
<sequence length="203" mass="22689">MPVAGKEIFHAHEEVAADVSEPRTKPKAILMDANQMRRALSRIAHEIIERNKGTEHVALVGIRRRGIPLAQRLAERLKEFEGREVPVGTLDITLYRDDLSELSTLPVVHKSEVNFPLPGRVVVLVDDVIYTGRTVRAALDALLDIGRPSAIQLAVLVDRGHRELPIRPDYVGKNVPTSRRERVEVNVVEIDGEDYVALFDNEG</sequence>
<proteinExistence type="inferred from homology"/>
<evidence type="ECO:0000256" key="1">
    <source>
        <dbReference type="ARBA" id="ARBA00005565"/>
    </source>
</evidence>
<dbReference type="InterPro" id="IPR000836">
    <property type="entry name" value="PRTase_dom"/>
</dbReference>
<keyword evidence="2 5" id="KW-0806">Transcription termination</keyword>
<dbReference type="PANTHER" id="PTHR11608">
    <property type="entry name" value="BIFUNCTIONAL PROTEIN PYRR"/>
    <property type="match status" value="1"/>
</dbReference>
<dbReference type="NCBIfam" id="NF003545">
    <property type="entry name" value="PRK05205.1-1"/>
    <property type="match status" value="1"/>
</dbReference>
<keyword evidence="3 5" id="KW-0805">Transcription regulation</keyword>
<keyword evidence="5" id="KW-0694">RNA-binding</keyword>
<dbReference type="InterPro" id="IPR023050">
    <property type="entry name" value="PyrR"/>
</dbReference>